<dbReference type="OrthoDB" id="7856496at2"/>
<dbReference type="RefSeq" id="WP_089302930.1">
    <property type="nucleotide sequence ID" value="NZ_FZNW01000021.1"/>
</dbReference>
<dbReference type="PANTHER" id="PTHR42923">
    <property type="entry name" value="PROTOPORPHYRINOGEN OXIDASE"/>
    <property type="match status" value="1"/>
</dbReference>
<dbReference type="SUPFAM" id="SSF51905">
    <property type="entry name" value="FAD/NAD(P)-binding domain"/>
    <property type="match status" value="1"/>
</dbReference>
<dbReference type="GO" id="GO:0016491">
    <property type="term" value="F:oxidoreductase activity"/>
    <property type="evidence" value="ECO:0007669"/>
    <property type="project" value="InterPro"/>
</dbReference>
<proteinExistence type="predicted"/>
<dbReference type="Pfam" id="PF01593">
    <property type="entry name" value="Amino_oxidase"/>
    <property type="match status" value="1"/>
</dbReference>
<protein>
    <submittedName>
        <fullName evidence="2">Protoporphyrinogen oxidase /UDP-galactopyranose mutase</fullName>
    </submittedName>
</protein>
<name>A0A238ZG99_9PSEU</name>
<dbReference type="InterPro" id="IPR050464">
    <property type="entry name" value="Zeta_carotene_desat/Oxidored"/>
</dbReference>
<dbReference type="InterPro" id="IPR002937">
    <property type="entry name" value="Amino_oxidase"/>
</dbReference>
<organism evidence="2 3">
    <name type="scientific">Haloechinothrix alba</name>
    <dbReference type="NCBI Taxonomy" id="664784"/>
    <lineage>
        <taxon>Bacteria</taxon>
        <taxon>Bacillati</taxon>
        <taxon>Actinomycetota</taxon>
        <taxon>Actinomycetes</taxon>
        <taxon>Pseudonocardiales</taxon>
        <taxon>Pseudonocardiaceae</taxon>
        <taxon>Haloechinothrix</taxon>
    </lineage>
</organism>
<sequence>MTVAVIGAGVAGAAAARTLRSRGVDALVLEASEAVGGRTRTVGLEYGAADSGAIFLMGSYDATFRYLREAGHEHELRRWEARAAVLDGDGDRHPVRFDRPWTFLRLPQLTWRDRRRAVRAIGALAMRRGPAPFDTDELAAVDDGRTLAEWARARFGDRVYEYVVRPLMGPLTGADPETISAAFTIALLGRVHRTQLWVPPGGLGQIASWLLDGVDVRTATPVRALEYTPDGMTVHTPGGPFDVQGVIVATDVRQARELLDGVVDSSVCAALDAVEPVPAYHVLLGYHTDPWPDAGHDLVVQAGPGQHHNYGVLRNSRRAPYSVPPGGQTVSVYFDRTQAPDSDEEQVVARARAAVDRAFGFAVPDFHRVFGMDVALIAPTPGHYEAMRATRDAMPSRIRLAGDYLSHSGIEAALLSGERAARDLLAAGCGTAQHRDDPRGPRS</sequence>
<dbReference type="Proteomes" id="UP000198348">
    <property type="component" value="Unassembled WGS sequence"/>
</dbReference>
<evidence type="ECO:0000259" key="1">
    <source>
        <dbReference type="Pfam" id="PF01593"/>
    </source>
</evidence>
<dbReference type="AlphaFoldDB" id="A0A238ZG99"/>
<dbReference type="EMBL" id="FZNW01000021">
    <property type="protein sequence ID" value="SNR82357.1"/>
    <property type="molecule type" value="Genomic_DNA"/>
</dbReference>
<gene>
    <name evidence="2" type="ORF">SAMN06265360_12149</name>
</gene>
<evidence type="ECO:0000313" key="3">
    <source>
        <dbReference type="Proteomes" id="UP000198348"/>
    </source>
</evidence>
<evidence type="ECO:0000313" key="2">
    <source>
        <dbReference type="EMBL" id="SNR82357.1"/>
    </source>
</evidence>
<dbReference type="InterPro" id="IPR036188">
    <property type="entry name" value="FAD/NAD-bd_sf"/>
</dbReference>
<keyword evidence="3" id="KW-1185">Reference proteome</keyword>
<feature type="domain" description="Amine oxidase" evidence="1">
    <location>
        <begin position="11"/>
        <end position="425"/>
    </location>
</feature>
<accession>A0A238ZG99</accession>
<reference evidence="3" key="1">
    <citation type="submission" date="2017-06" db="EMBL/GenBank/DDBJ databases">
        <authorList>
            <person name="Varghese N."/>
            <person name="Submissions S."/>
        </authorList>
    </citation>
    <scope>NUCLEOTIDE SEQUENCE [LARGE SCALE GENOMIC DNA]</scope>
    <source>
        <strain evidence="3">DSM 45207</strain>
    </source>
</reference>
<dbReference type="Gene3D" id="3.50.50.60">
    <property type="entry name" value="FAD/NAD(P)-binding domain"/>
    <property type="match status" value="2"/>
</dbReference>
<dbReference type="Gene3D" id="1.10.3110.10">
    <property type="entry name" value="protoporphyrinogen ix oxidase, domain 3"/>
    <property type="match status" value="1"/>
</dbReference>